<comment type="caution">
    <text evidence="2">The sequence shown here is derived from an EMBL/GenBank/DDBJ whole genome shotgun (WGS) entry which is preliminary data.</text>
</comment>
<gene>
    <name evidence="2" type="ORF">ACFSR1_15240</name>
</gene>
<evidence type="ECO:0000256" key="1">
    <source>
        <dbReference type="SAM" id="Phobius"/>
    </source>
</evidence>
<dbReference type="RefSeq" id="WP_378293883.1">
    <property type="nucleotide sequence ID" value="NZ_JBHULE010000019.1"/>
</dbReference>
<accession>A0ABW5LIN6</accession>
<protein>
    <submittedName>
        <fullName evidence="2">Uncharacterized protein</fullName>
    </submittedName>
</protein>
<sequence>MSIAAMVASIKFNDRRNKRDAFSHINGVTDSKSEGIKIEPVSEETLQEIRDKLKKQRKALLKRRLIGFGVAIGLIVAVIVYSMF</sequence>
<keyword evidence="1" id="KW-0472">Membrane</keyword>
<name>A0ABW5LIN6_9FLAO</name>
<evidence type="ECO:0000313" key="2">
    <source>
        <dbReference type="EMBL" id="MFD2564034.1"/>
    </source>
</evidence>
<reference evidence="3" key="1">
    <citation type="journal article" date="2019" name="Int. J. Syst. Evol. Microbiol.">
        <title>The Global Catalogue of Microorganisms (GCM) 10K type strain sequencing project: providing services to taxonomists for standard genome sequencing and annotation.</title>
        <authorList>
            <consortium name="The Broad Institute Genomics Platform"/>
            <consortium name="The Broad Institute Genome Sequencing Center for Infectious Disease"/>
            <person name="Wu L."/>
            <person name="Ma J."/>
        </authorList>
    </citation>
    <scope>NUCLEOTIDE SEQUENCE [LARGE SCALE GENOMIC DNA]</scope>
    <source>
        <strain evidence="3">KCTC 52274</strain>
    </source>
</reference>
<organism evidence="2 3">
    <name type="scientific">Aquimarina rubra</name>
    <dbReference type="NCBI Taxonomy" id="1920033"/>
    <lineage>
        <taxon>Bacteria</taxon>
        <taxon>Pseudomonadati</taxon>
        <taxon>Bacteroidota</taxon>
        <taxon>Flavobacteriia</taxon>
        <taxon>Flavobacteriales</taxon>
        <taxon>Flavobacteriaceae</taxon>
        <taxon>Aquimarina</taxon>
    </lineage>
</organism>
<dbReference type="EMBL" id="JBHULE010000019">
    <property type="protein sequence ID" value="MFD2564034.1"/>
    <property type="molecule type" value="Genomic_DNA"/>
</dbReference>
<feature type="transmembrane region" description="Helical" evidence="1">
    <location>
        <begin position="65"/>
        <end position="83"/>
    </location>
</feature>
<keyword evidence="1" id="KW-0812">Transmembrane</keyword>
<evidence type="ECO:0000313" key="3">
    <source>
        <dbReference type="Proteomes" id="UP001597319"/>
    </source>
</evidence>
<keyword evidence="1" id="KW-1133">Transmembrane helix</keyword>
<keyword evidence="3" id="KW-1185">Reference proteome</keyword>
<proteinExistence type="predicted"/>
<dbReference type="Proteomes" id="UP001597319">
    <property type="component" value="Unassembled WGS sequence"/>
</dbReference>